<dbReference type="PRINTS" id="PR00080">
    <property type="entry name" value="SDRFAMILY"/>
</dbReference>
<dbReference type="CDD" id="cd05356">
    <property type="entry name" value="17beta-HSD1_like_SDR_c"/>
    <property type="match status" value="1"/>
</dbReference>
<protein>
    <submittedName>
        <fullName evidence="4">Uncharacterized protein</fullName>
    </submittedName>
</protein>
<comment type="caution">
    <text evidence="4">The sequence shown here is derived from an EMBL/GenBank/DDBJ whole genome shotgun (WGS) entry which is preliminary data.</text>
</comment>
<keyword evidence="2" id="KW-0560">Oxidoreductase</keyword>
<dbReference type="PANTHER" id="PTHR43899:SF13">
    <property type="entry name" value="RH59310P"/>
    <property type="match status" value="1"/>
</dbReference>
<sequence>MYIRPAPNLRKRFGPDSWCLITGASDGIGKEFCHRFASFGFNIILVSRTLSKLQKVEDEIKEKYPNIKTKVIAQDLSDYSTKMTDRIEEEIKDARVDILINNVGACSRKLTLFIDTKLRDDKLMINVNMKQLIVMTKLFLKKMMKRKNGIVMNLCSGSGGVGCPYLATYSSTKGFCMLFSNNISYEYDEYGITVQAITPFYVSTKMSNMKPSFFVPTTKSFMDATVKQFGSERNIWPNFAHKLIRFLSALHLSYSMEKSYLTSQGLLKKAEERRAKRAKRMKQEHWRLERGLSDIFEFD</sequence>
<evidence type="ECO:0000256" key="1">
    <source>
        <dbReference type="ARBA" id="ARBA00006484"/>
    </source>
</evidence>
<dbReference type="InterPro" id="IPR036291">
    <property type="entry name" value="NAD(P)-bd_dom_sf"/>
</dbReference>
<evidence type="ECO:0000313" key="5">
    <source>
        <dbReference type="Proteomes" id="UP001146793"/>
    </source>
</evidence>
<dbReference type="EMBL" id="JANTQA010000047">
    <property type="protein sequence ID" value="KAJ3432324.1"/>
    <property type="molecule type" value="Genomic_DNA"/>
</dbReference>
<dbReference type="AlphaFoldDB" id="A0AAV7YY63"/>
<dbReference type="InterPro" id="IPR051019">
    <property type="entry name" value="VLCFA-Steroid_DH"/>
</dbReference>
<dbReference type="Pfam" id="PF00106">
    <property type="entry name" value="adh_short"/>
    <property type="match status" value="1"/>
</dbReference>
<evidence type="ECO:0000313" key="4">
    <source>
        <dbReference type="EMBL" id="KAJ3432324.1"/>
    </source>
</evidence>
<dbReference type="PIRSF" id="PIRSF000126">
    <property type="entry name" value="11-beta-HSD1"/>
    <property type="match status" value="1"/>
</dbReference>
<gene>
    <name evidence="4" type="ORF">M0812_21258</name>
</gene>
<evidence type="ECO:0000256" key="3">
    <source>
        <dbReference type="RuleBase" id="RU000363"/>
    </source>
</evidence>
<dbReference type="SUPFAM" id="SSF51735">
    <property type="entry name" value="NAD(P)-binding Rossmann-fold domains"/>
    <property type="match status" value="1"/>
</dbReference>
<reference evidence="4" key="1">
    <citation type="submission" date="2022-08" db="EMBL/GenBank/DDBJ databases">
        <title>Novel sulphate-reducing endosymbionts in the free-living metamonad Anaeramoeba.</title>
        <authorList>
            <person name="Jerlstrom-Hultqvist J."/>
            <person name="Cepicka I."/>
            <person name="Gallot-Lavallee L."/>
            <person name="Salas-Leiva D."/>
            <person name="Curtis B.A."/>
            <person name="Zahonova K."/>
            <person name="Pipaliya S."/>
            <person name="Dacks J."/>
            <person name="Roger A.J."/>
        </authorList>
    </citation>
    <scope>NUCLEOTIDE SEQUENCE</scope>
    <source>
        <strain evidence="4">Busselton2</strain>
    </source>
</reference>
<proteinExistence type="inferred from homology"/>
<accession>A0AAV7YY63</accession>
<dbReference type="GO" id="GO:0016491">
    <property type="term" value="F:oxidoreductase activity"/>
    <property type="evidence" value="ECO:0007669"/>
    <property type="project" value="UniProtKB-KW"/>
</dbReference>
<dbReference type="PANTHER" id="PTHR43899">
    <property type="entry name" value="RH59310P"/>
    <property type="match status" value="1"/>
</dbReference>
<organism evidence="4 5">
    <name type="scientific">Anaeramoeba flamelloides</name>
    <dbReference type="NCBI Taxonomy" id="1746091"/>
    <lineage>
        <taxon>Eukaryota</taxon>
        <taxon>Metamonada</taxon>
        <taxon>Anaeramoebidae</taxon>
        <taxon>Anaeramoeba</taxon>
    </lineage>
</organism>
<comment type="similarity">
    <text evidence="1 3">Belongs to the short-chain dehydrogenases/reductases (SDR) family.</text>
</comment>
<name>A0AAV7YY63_9EUKA</name>
<dbReference type="PRINTS" id="PR00081">
    <property type="entry name" value="GDHRDH"/>
</dbReference>
<dbReference type="InterPro" id="IPR002347">
    <property type="entry name" value="SDR_fam"/>
</dbReference>
<dbReference type="Proteomes" id="UP001146793">
    <property type="component" value="Unassembled WGS sequence"/>
</dbReference>
<dbReference type="Gene3D" id="3.40.50.720">
    <property type="entry name" value="NAD(P)-binding Rossmann-like Domain"/>
    <property type="match status" value="1"/>
</dbReference>
<evidence type="ECO:0000256" key="2">
    <source>
        <dbReference type="ARBA" id="ARBA00023002"/>
    </source>
</evidence>